<dbReference type="InterPro" id="IPR057454">
    <property type="entry name" value="Bud3_C"/>
</dbReference>
<sequence>MSVYNRYASGEYDKTHFEKANKSKDDDDKVGLIQISPLLGQFSTSDILHKFNEKNIEEWLAIFPKAAYFKGYDETLFGNVVIMVYENLHTGKLNTTSFSKFGVTSYDNLVLDARSRFWPSCENLLPTYQKSNVRRSLAITNLKNYNKLSNSPGNFDINKSWDETYAGNLANNMQLISEKRPEKFGLKLLELGLLQTHCIQSTVLDVIYDNSSSETSDKIIEENNKLVFLIGTQMEQLFDPLLEYSPEIMEFSYTVPTDTIPPKIKNNELINTIISELLTVQTNFTMGLVNLLQNFIIPLRIHVLAASSSSGITKINQVFPPTIDEITRINCILHDSLKKASAFGYVEIMKAIGTIMPYFYKAFIRHEANLKNFRNKLAKFHSKNEKKIFGNSMINKGNFGIRDIDSIVAGSLLELPKLKLILVRLKDSIISEKTKLTNFEDEPSDEFSTIERYFNSAIDVIDAFGFEEERNETQIDIRQRVFTPTGKILTELASKWPSELQYGWLARKVVGIYEMRNIKPFNNSFYDLDILIIFSDHILFLTIVDDAYYCERNNQSFKNLSVSDILMHSLVNDKPLPSLKLLPSMEVNCWCNINEVITTTYKGLSPITSKTQEFLKFVNISKTGFKNNNEDNCTISKSYEILDGSDRGNIDGCKIIELINKSTVLNKRKPFHLFKSNDPKLHVYSIAQELSAYQEETCKSPMALYLNLPIHNSKKYFEENQTVHFVLNASFINDHQIHIVGFNRADTFELNEIISSNDLQVCLKEAIVKNFSLLFNNFSNISKLLTQSYAYDVNYCANIFTQIDEIQLNKQRLEIAKNNHISSDSKLRTRNVSEIISIPEVHMTKILPSTTNAEEQNLQRRKTERVLVAESKNYSRDAEVKHSSQEISSKRNSIIRKVFKSIRRSFDGIENATPKVEVHESKISPSVQDNSSFSGKKNEYTSLYKPLPQLQTKEKKFTEVNNSEEIESRNDIQASRGCDSSVQQSRNTSGSLDVNSHFEFPPHTDSLSESNNNTIILVDESEKKHKKKPTEESILIVDSANLHLSNNTSRLANEDYGKFNVEDFYDDGEANWVSFSIDNYSQLNAEIRALKEEAHMDTEDVIELNDSSNTSEYEIPDEYESKGFEAFYTPQNQLVAQFGDNPTLLETNREMSTQSLASSEIIEVFGKQIDSNFRSEYIPSLNGNLNLINYNKTFVSQNDHRFSVLTSSEDEFFSSDDFASSLPPSNLMKSPTPSPIILNSSSSDATIINENLEEKLLPAIPVDYDNKTLVSSQIHESMHSPFARSDSISTTYESMTYLSEILNGNLSF</sequence>
<dbReference type="GO" id="GO:0005085">
    <property type="term" value="F:guanyl-nucleotide exchange factor activity"/>
    <property type="evidence" value="ECO:0007669"/>
    <property type="project" value="InterPro"/>
</dbReference>
<feature type="compositionally biased region" description="Polar residues" evidence="2">
    <location>
        <begin position="978"/>
        <end position="994"/>
    </location>
</feature>
<dbReference type="SMART" id="SM00325">
    <property type="entry name" value="RhoGEF"/>
    <property type="match status" value="1"/>
</dbReference>
<evidence type="ECO:0000313" key="5">
    <source>
        <dbReference type="Proteomes" id="UP000054251"/>
    </source>
</evidence>
<gene>
    <name evidence="4" type="ORF">AC631_03958</name>
</gene>
<protein>
    <submittedName>
        <fullName evidence="4">Bud site selection protein 3</fullName>
    </submittedName>
</protein>
<evidence type="ECO:0000313" key="4">
    <source>
        <dbReference type="EMBL" id="KSA00296.1"/>
    </source>
</evidence>
<dbReference type="InterPro" id="IPR000219">
    <property type="entry name" value="DH_dom"/>
</dbReference>
<keyword evidence="5" id="KW-1185">Reference proteome</keyword>
<feature type="coiled-coil region" evidence="1">
    <location>
        <begin position="1073"/>
        <end position="1100"/>
    </location>
</feature>
<evidence type="ECO:0000256" key="2">
    <source>
        <dbReference type="SAM" id="MobiDB-lite"/>
    </source>
</evidence>
<keyword evidence="1" id="KW-0175">Coiled coil</keyword>
<comment type="caution">
    <text evidence="4">The sequence shown here is derived from an EMBL/GenBank/DDBJ whole genome shotgun (WGS) entry which is preliminary data.</text>
</comment>
<accession>A0A0V1PVM1</accession>
<feature type="region of interest" description="Disordered" evidence="2">
    <location>
        <begin position="954"/>
        <end position="996"/>
    </location>
</feature>
<dbReference type="InterPro" id="IPR021895">
    <property type="entry name" value="Bud3_N"/>
</dbReference>
<organism evidence="4 5">
    <name type="scientific">Debaryomyces fabryi</name>
    <dbReference type="NCBI Taxonomy" id="58627"/>
    <lineage>
        <taxon>Eukaryota</taxon>
        <taxon>Fungi</taxon>
        <taxon>Dikarya</taxon>
        <taxon>Ascomycota</taxon>
        <taxon>Saccharomycotina</taxon>
        <taxon>Pichiomycetes</taxon>
        <taxon>Debaryomycetaceae</taxon>
        <taxon>Debaryomyces</taxon>
    </lineage>
</organism>
<dbReference type="Pfam" id="PF12015">
    <property type="entry name" value="Bud3_N"/>
    <property type="match status" value="1"/>
</dbReference>
<dbReference type="EMBL" id="LMYN01000094">
    <property type="protein sequence ID" value="KSA00296.1"/>
    <property type="molecule type" value="Genomic_DNA"/>
</dbReference>
<reference evidence="4 5" key="1">
    <citation type="submission" date="2015-11" db="EMBL/GenBank/DDBJ databases">
        <title>The genome of Debaryomyces fabryi.</title>
        <authorList>
            <person name="Tafer H."/>
            <person name="Lopandic K."/>
        </authorList>
    </citation>
    <scope>NUCLEOTIDE SEQUENCE [LARGE SCALE GENOMIC DNA]</scope>
    <source>
        <strain evidence="4 5">CBS 789</strain>
    </source>
</reference>
<feature type="region of interest" description="Disordered" evidence="2">
    <location>
        <begin position="914"/>
        <end position="939"/>
    </location>
</feature>
<dbReference type="RefSeq" id="XP_015466398.1">
    <property type="nucleotide sequence ID" value="XM_015612787.1"/>
</dbReference>
<feature type="compositionally biased region" description="Polar residues" evidence="2">
    <location>
        <begin position="923"/>
        <end position="935"/>
    </location>
</feature>
<evidence type="ECO:0000256" key="1">
    <source>
        <dbReference type="SAM" id="Coils"/>
    </source>
</evidence>
<dbReference type="Pfam" id="PF25351">
    <property type="entry name" value="PH_BUD3_C"/>
    <property type="match status" value="1"/>
</dbReference>
<dbReference type="OrthoDB" id="4066896at2759"/>
<dbReference type="GeneID" id="26840967"/>
<feature type="domain" description="DH" evidence="3">
    <location>
        <begin position="273"/>
        <end position="466"/>
    </location>
</feature>
<proteinExistence type="predicted"/>
<evidence type="ECO:0000259" key="3">
    <source>
        <dbReference type="SMART" id="SM00325"/>
    </source>
</evidence>
<name>A0A0V1PVM1_9ASCO</name>
<dbReference type="Proteomes" id="UP000054251">
    <property type="component" value="Unassembled WGS sequence"/>
</dbReference>